<keyword evidence="13 17" id="KW-0407">Ion channel</keyword>
<evidence type="ECO:0000256" key="13">
    <source>
        <dbReference type="ARBA" id="ARBA00023303"/>
    </source>
</evidence>
<evidence type="ECO:0000256" key="17">
    <source>
        <dbReference type="RuleBase" id="RU367035"/>
    </source>
</evidence>
<evidence type="ECO:0000259" key="19">
    <source>
        <dbReference type="Pfam" id="PF04678"/>
    </source>
</evidence>
<keyword evidence="8 17" id="KW-0106">Calcium</keyword>
<evidence type="ECO:0000256" key="10">
    <source>
        <dbReference type="ARBA" id="ARBA00023065"/>
    </source>
</evidence>
<feature type="domain" description="Calcium uniporter protein C-terminal" evidence="19">
    <location>
        <begin position="281"/>
        <end position="403"/>
    </location>
</feature>
<comment type="caution">
    <text evidence="20">The sequence shown here is derived from an EMBL/GenBank/DDBJ whole genome shotgun (WGS) entry which is preliminary data.</text>
</comment>
<keyword evidence="9 17" id="KW-1133">Transmembrane helix</keyword>
<keyword evidence="3 17" id="KW-0813">Transport</keyword>
<evidence type="ECO:0000256" key="14">
    <source>
        <dbReference type="ARBA" id="ARBA00036634"/>
    </source>
</evidence>
<feature type="region of interest" description="Disordered" evidence="18">
    <location>
        <begin position="436"/>
        <end position="487"/>
    </location>
</feature>
<sequence>MSLIFRRLPSQLARAPPTPPQRIIPSRRCLSIDTYSTRPLSRSFSTSPCHRDEYEEKAKKLSQKGLDEQESDVRRNQLKRPWHREDADKPPADEKRGGDEPLTKGKLLTTPTRLLKLILPLPISLEKNSDNNGHEYGRSVSASNTIQPLALLIHPQQPLSYVERLIQAEIPPVLEDGKEKIPNIYFRAEDTDRDDNRPTSKSDASSKDNRKETSPTHVASYSGLGHEGPERKGAEKNWVRWSSSTEIGDFIRDAARGREFAIEIEGHHIEMRVSVPSFNDRTYYMRVRLRRMSKELEKLSLIKHECDLLAHRSAHRIAKGGFGLLTAWWGVVYYVSFHTESGWDLVEPVTYLAGLTTIMGGYLWFLYISRDLSYKAAMNVTVSRRQSALYEARGFDIGKWEQLVKEANALRSEIGVIAVEYDVDWDAAKDTGEEVKDLLDEEKSKKAKSRAAEKEEDESLAEEERSKDKDKDKAKDGEGKGKDEKSS</sequence>
<keyword evidence="21" id="KW-1185">Reference proteome</keyword>
<evidence type="ECO:0000256" key="4">
    <source>
        <dbReference type="ARBA" id="ARBA00022568"/>
    </source>
</evidence>
<evidence type="ECO:0000313" key="21">
    <source>
        <dbReference type="Proteomes" id="UP001275084"/>
    </source>
</evidence>
<dbReference type="AlphaFoldDB" id="A0AAJ0HCE1"/>
<dbReference type="Proteomes" id="UP001275084">
    <property type="component" value="Unassembled WGS sequence"/>
</dbReference>
<evidence type="ECO:0000256" key="1">
    <source>
        <dbReference type="ARBA" id="ARBA00004448"/>
    </source>
</evidence>
<reference evidence="20" key="2">
    <citation type="submission" date="2023-06" db="EMBL/GenBank/DDBJ databases">
        <authorList>
            <consortium name="Lawrence Berkeley National Laboratory"/>
            <person name="Haridas S."/>
            <person name="Hensen N."/>
            <person name="Bonometti L."/>
            <person name="Westerberg I."/>
            <person name="Brannstrom I.O."/>
            <person name="Guillou S."/>
            <person name="Cros-Aarteil S."/>
            <person name="Calhoun S."/>
            <person name="Kuo A."/>
            <person name="Mondo S."/>
            <person name="Pangilinan J."/>
            <person name="Riley R."/>
            <person name="Labutti K."/>
            <person name="Andreopoulos B."/>
            <person name="Lipzen A."/>
            <person name="Chen C."/>
            <person name="Yanf M."/>
            <person name="Daum C."/>
            <person name="Ng V."/>
            <person name="Clum A."/>
            <person name="Steindorff A."/>
            <person name="Ohm R."/>
            <person name="Martin F."/>
            <person name="Silar P."/>
            <person name="Natvig D."/>
            <person name="Lalanne C."/>
            <person name="Gautier V."/>
            <person name="Ament-Velasquez S.L."/>
            <person name="Kruys A."/>
            <person name="Hutchinson M.I."/>
            <person name="Powell A.J."/>
            <person name="Barry K."/>
            <person name="Miller A.N."/>
            <person name="Grigoriev I.V."/>
            <person name="Debuchy R."/>
            <person name="Gladieux P."/>
            <person name="Thoren M.H."/>
            <person name="Johannesson H."/>
        </authorList>
    </citation>
    <scope>NUCLEOTIDE SEQUENCE</scope>
    <source>
        <strain evidence="20">CBS 955.72</strain>
    </source>
</reference>
<feature type="region of interest" description="Disordered" evidence="18">
    <location>
        <begin position="1"/>
        <end position="24"/>
    </location>
</feature>
<feature type="transmembrane region" description="Helical" evidence="17">
    <location>
        <begin position="317"/>
        <end position="337"/>
    </location>
</feature>
<gene>
    <name evidence="20" type="ORF">B0T25DRAFT_461364</name>
</gene>
<evidence type="ECO:0000256" key="12">
    <source>
        <dbReference type="ARBA" id="ARBA00023136"/>
    </source>
</evidence>
<dbReference type="GO" id="GO:0036444">
    <property type="term" value="P:calcium import into the mitochondrion"/>
    <property type="evidence" value="ECO:0007669"/>
    <property type="project" value="TreeGrafter"/>
</dbReference>
<evidence type="ECO:0000256" key="11">
    <source>
        <dbReference type="ARBA" id="ARBA00023128"/>
    </source>
</evidence>
<comment type="subcellular location">
    <subcellularLocation>
        <location evidence="1 17">Mitochondrion inner membrane</location>
        <topology evidence="1 17">Multi-pass membrane protein</topology>
    </subcellularLocation>
</comment>
<reference evidence="20" key="1">
    <citation type="journal article" date="2023" name="Mol. Phylogenet. Evol.">
        <title>Genome-scale phylogeny and comparative genomics of the fungal order Sordariales.</title>
        <authorList>
            <person name="Hensen N."/>
            <person name="Bonometti L."/>
            <person name="Westerberg I."/>
            <person name="Brannstrom I.O."/>
            <person name="Guillou S."/>
            <person name="Cros-Aarteil S."/>
            <person name="Calhoun S."/>
            <person name="Haridas S."/>
            <person name="Kuo A."/>
            <person name="Mondo S."/>
            <person name="Pangilinan J."/>
            <person name="Riley R."/>
            <person name="LaButti K."/>
            <person name="Andreopoulos B."/>
            <person name="Lipzen A."/>
            <person name="Chen C."/>
            <person name="Yan M."/>
            <person name="Daum C."/>
            <person name="Ng V."/>
            <person name="Clum A."/>
            <person name="Steindorff A."/>
            <person name="Ohm R.A."/>
            <person name="Martin F."/>
            <person name="Silar P."/>
            <person name="Natvig D.O."/>
            <person name="Lalanne C."/>
            <person name="Gautier V."/>
            <person name="Ament-Velasquez S.L."/>
            <person name="Kruys A."/>
            <person name="Hutchinson M.I."/>
            <person name="Powell A.J."/>
            <person name="Barry K."/>
            <person name="Miller A.N."/>
            <person name="Grigoriev I.V."/>
            <person name="Debuchy R."/>
            <person name="Gladieux P."/>
            <person name="Hiltunen Thoren M."/>
            <person name="Johannesson H."/>
        </authorList>
    </citation>
    <scope>NUCLEOTIDE SEQUENCE</scope>
    <source>
        <strain evidence="20">CBS 955.72</strain>
    </source>
</reference>
<keyword evidence="7 17" id="KW-0999">Mitochondrion inner membrane</keyword>
<comment type="function">
    <text evidence="17">Mitochondrial inner membrane calcium uniporter that mediates calcium uptake into mitochondria. Mitochondrial calcium homeostasis plays key roles in cellular physiology and regulates cell bioenergetics, cytoplasmic calcium signals and activation of cell death pathways.</text>
</comment>
<dbReference type="InterPro" id="IPR006769">
    <property type="entry name" value="MCU_C"/>
</dbReference>
<evidence type="ECO:0000256" key="16">
    <source>
        <dbReference type="ARBA" id="ARBA00045938"/>
    </source>
</evidence>
<accession>A0AAJ0HCE1</accession>
<dbReference type="GO" id="GO:0005262">
    <property type="term" value="F:calcium channel activity"/>
    <property type="evidence" value="ECO:0007669"/>
    <property type="project" value="UniProtKB-UniRule"/>
</dbReference>
<dbReference type="PANTHER" id="PTHR13462:SF10">
    <property type="entry name" value="CALCIUM UNIPORTER PROTEIN, MITOCHONDRIAL"/>
    <property type="match status" value="1"/>
</dbReference>
<comment type="function">
    <text evidence="16">Highly selective calcium channel localized to the inner mitochondrial membrane, which mediates calcium uptake into the mitochondrial matrix. Mitochondrial calcium homeostasis plays key roles in cellular physiology and regulates ATP production, cytoplasmic calcium signals and activation of cell death pathways. Sufficient to operate as a pore-forming channel without the need of calcium-sensor or auxiliary subunit.</text>
</comment>
<evidence type="ECO:0000256" key="15">
    <source>
        <dbReference type="ARBA" id="ARBA00044966"/>
    </source>
</evidence>
<evidence type="ECO:0000256" key="7">
    <source>
        <dbReference type="ARBA" id="ARBA00022792"/>
    </source>
</evidence>
<feature type="compositionally biased region" description="Basic and acidic residues" evidence="18">
    <location>
        <begin position="83"/>
        <end position="103"/>
    </location>
</feature>
<comment type="similarity">
    <text evidence="2 17">Belongs to the MCU (TC 1.A.77) family.</text>
</comment>
<feature type="compositionally biased region" description="Basic and acidic residues" evidence="18">
    <location>
        <begin position="227"/>
        <end position="237"/>
    </location>
</feature>
<feature type="transmembrane region" description="Helical" evidence="17">
    <location>
        <begin position="349"/>
        <end position="368"/>
    </location>
</feature>
<keyword evidence="12 17" id="KW-0472">Membrane</keyword>
<evidence type="ECO:0000256" key="6">
    <source>
        <dbReference type="ARBA" id="ARBA00022692"/>
    </source>
</evidence>
<dbReference type="GO" id="GO:0015292">
    <property type="term" value="F:uniporter activity"/>
    <property type="evidence" value="ECO:0007669"/>
    <property type="project" value="UniProtKB-UniRule"/>
</dbReference>
<evidence type="ECO:0000256" key="8">
    <source>
        <dbReference type="ARBA" id="ARBA00022837"/>
    </source>
</evidence>
<keyword evidence="10 17" id="KW-0406">Ion transport</keyword>
<evidence type="ECO:0000313" key="20">
    <source>
        <dbReference type="EMBL" id="KAK3346946.1"/>
    </source>
</evidence>
<proteinExistence type="inferred from homology"/>
<evidence type="ECO:0000256" key="5">
    <source>
        <dbReference type="ARBA" id="ARBA00022673"/>
    </source>
</evidence>
<dbReference type="PANTHER" id="PTHR13462">
    <property type="entry name" value="CALCIUM UNIPORTER PROTEIN, MITOCHONDRIAL"/>
    <property type="match status" value="1"/>
</dbReference>
<comment type="catalytic activity">
    <reaction evidence="14">
        <text>Ca(2+)(in) = Ca(2+)(out)</text>
        <dbReference type="Rhea" id="RHEA:29671"/>
        <dbReference type="ChEBI" id="CHEBI:29108"/>
    </reaction>
</comment>
<dbReference type="GO" id="GO:0051560">
    <property type="term" value="P:mitochondrial calcium ion homeostasis"/>
    <property type="evidence" value="ECO:0007669"/>
    <property type="project" value="UniProtKB-UniRule"/>
</dbReference>
<feature type="region of interest" description="Disordered" evidence="18">
    <location>
        <begin position="187"/>
        <end position="237"/>
    </location>
</feature>
<keyword evidence="6 17" id="KW-0812">Transmembrane</keyword>
<organism evidence="20 21">
    <name type="scientific">Lasiosphaeria hispida</name>
    <dbReference type="NCBI Taxonomy" id="260671"/>
    <lineage>
        <taxon>Eukaryota</taxon>
        <taxon>Fungi</taxon>
        <taxon>Dikarya</taxon>
        <taxon>Ascomycota</taxon>
        <taxon>Pezizomycotina</taxon>
        <taxon>Sordariomycetes</taxon>
        <taxon>Sordariomycetidae</taxon>
        <taxon>Sordariales</taxon>
        <taxon>Lasiosphaeriaceae</taxon>
        <taxon>Lasiosphaeria</taxon>
    </lineage>
</organism>
<evidence type="ECO:0000256" key="3">
    <source>
        <dbReference type="ARBA" id="ARBA00022448"/>
    </source>
</evidence>
<protein>
    <recommendedName>
        <fullName evidence="17">Calcium uniporter protein</fullName>
    </recommendedName>
</protein>
<feature type="compositionally biased region" description="Basic and acidic residues" evidence="18">
    <location>
        <begin position="49"/>
        <end position="75"/>
    </location>
</feature>
<feature type="compositionally biased region" description="Polar residues" evidence="18">
    <location>
        <begin position="39"/>
        <end position="48"/>
    </location>
</feature>
<feature type="compositionally biased region" description="Basic and acidic residues" evidence="18">
    <location>
        <begin position="462"/>
        <end position="487"/>
    </location>
</feature>
<keyword evidence="11 17" id="KW-0496">Mitochondrion</keyword>
<evidence type="ECO:0000256" key="2">
    <source>
        <dbReference type="ARBA" id="ARBA00005653"/>
    </source>
</evidence>
<evidence type="ECO:0000256" key="9">
    <source>
        <dbReference type="ARBA" id="ARBA00022989"/>
    </source>
</evidence>
<dbReference type="Pfam" id="PF04678">
    <property type="entry name" value="MCU"/>
    <property type="match status" value="1"/>
</dbReference>
<name>A0AAJ0HCE1_9PEZI</name>
<comment type="subunit">
    <text evidence="15">Homotetramer, assembles in a dimer or dimers configuration with two interfaces.</text>
</comment>
<evidence type="ECO:0000256" key="18">
    <source>
        <dbReference type="SAM" id="MobiDB-lite"/>
    </source>
</evidence>
<keyword evidence="4 17" id="KW-0109">Calcium transport</keyword>
<feature type="region of interest" description="Disordered" evidence="18">
    <location>
        <begin position="39"/>
        <end position="107"/>
    </location>
</feature>
<keyword evidence="5 17" id="KW-0107">Calcium channel</keyword>
<dbReference type="GO" id="GO:1990246">
    <property type="term" value="C:uniplex complex"/>
    <property type="evidence" value="ECO:0007669"/>
    <property type="project" value="TreeGrafter"/>
</dbReference>
<dbReference type="EMBL" id="JAUIQD010000006">
    <property type="protein sequence ID" value="KAK3346946.1"/>
    <property type="molecule type" value="Genomic_DNA"/>
</dbReference>
<feature type="compositionally biased region" description="Basic and acidic residues" evidence="18">
    <location>
        <begin position="187"/>
        <end position="214"/>
    </location>
</feature>
<dbReference type="InterPro" id="IPR039055">
    <property type="entry name" value="MCU_fam"/>
</dbReference>